<protein>
    <recommendedName>
        <fullName evidence="6">RanBP2-type domain-containing protein</fullName>
    </recommendedName>
</protein>
<feature type="region of interest" description="Disordered" evidence="2">
    <location>
        <begin position="316"/>
        <end position="360"/>
    </location>
</feature>
<evidence type="ECO:0000256" key="2">
    <source>
        <dbReference type="SAM" id="MobiDB-lite"/>
    </source>
</evidence>
<name>A0ABP0LTQ6_9DINO</name>
<feature type="compositionally biased region" description="Basic and acidic residues" evidence="2">
    <location>
        <begin position="80"/>
        <end position="104"/>
    </location>
</feature>
<feature type="region of interest" description="Disordered" evidence="2">
    <location>
        <begin position="80"/>
        <end position="132"/>
    </location>
</feature>
<gene>
    <name evidence="4" type="ORF">CCMP2556_LOCUS22544</name>
</gene>
<keyword evidence="3" id="KW-0732">Signal</keyword>
<dbReference type="EMBL" id="CAXAMN010014014">
    <property type="protein sequence ID" value="CAK9042323.1"/>
    <property type="molecule type" value="Genomic_DNA"/>
</dbReference>
<feature type="compositionally biased region" description="Basic and acidic residues" evidence="2">
    <location>
        <begin position="341"/>
        <end position="360"/>
    </location>
</feature>
<organism evidence="4 5">
    <name type="scientific">Durusdinium trenchii</name>
    <dbReference type="NCBI Taxonomy" id="1381693"/>
    <lineage>
        <taxon>Eukaryota</taxon>
        <taxon>Sar</taxon>
        <taxon>Alveolata</taxon>
        <taxon>Dinophyceae</taxon>
        <taxon>Suessiales</taxon>
        <taxon>Symbiodiniaceae</taxon>
        <taxon>Durusdinium</taxon>
    </lineage>
</organism>
<feature type="signal peptide" evidence="3">
    <location>
        <begin position="1"/>
        <end position="20"/>
    </location>
</feature>
<feature type="compositionally biased region" description="Pro residues" evidence="2">
    <location>
        <begin position="113"/>
        <end position="127"/>
    </location>
</feature>
<reference evidence="4 5" key="1">
    <citation type="submission" date="2024-02" db="EMBL/GenBank/DDBJ databases">
        <authorList>
            <person name="Chen Y."/>
            <person name="Shah S."/>
            <person name="Dougan E. K."/>
            <person name="Thang M."/>
            <person name="Chan C."/>
        </authorList>
    </citation>
    <scope>NUCLEOTIDE SEQUENCE [LARGE SCALE GENOMIC DNA]</scope>
</reference>
<accession>A0ABP0LTQ6</accession>
<evidence type="ECO:0000313" key="5">
    <source>
        <dbReference type="Proteomes" id="UP001642484"/>
    </source>
</evidence>
<evidence type="ECO:0000256" key="3">
    <source>
        <dbReference type="SAM" id="SignalP"/>
    </source>
</evidence>
<dbReference type="Proteomes" id="UP001642484">
    <property type="component" value="Unassembled WGS sequence"/>
</dbReference>
<proteinExistence type="predicted"/>
<comment type="caution">
    <text evidence="4">The sequence shown here is derived from an EMBL/GenBank/DDBJ whole genome shotgun (WGS) entry which is preliminary data.</text>
</comment>
<feature type="chain" id="PRO_5046688511" description="RanBP2-type domain-containing protein" evidence="3">
    <location>
        <begin position="21"/>
        <end position="360"/>
    </location>
</feature>
<evidence type="ECO:0000256" key="1">
    <source>
        <dbReference type="SAM" id="Coils"/>
    </source>
</evidence>
<evidence type="ECO:0000313" key="4">
    <source>
        <dbReference type="EMBL" id="CAK9042323.1"/>
    </source>
</evidence>
<evidence type="ECO:0008006" key="6">
    <source>
        <dbReference type="Google" id="ProtNLM"/>
    </source>
</evidence>
<keyword evidence="5" id="KW-1185">Reference proteome</keyword>
<keyword evidence="1" id="KW-0175">Coiled coil</keyword>
<feature type="coiled-coil region" evidence="1">
    <location>
        <begin position="183"/>
        <end position="246"/>
    </location>
</feature>
<sequence length="360" mass="39925">MVAAVRPVVVAFIFALICSALRFGDYEILQGTYVAPQQAEKEESCKKDLAWICQCGQKNAPKALYCLYCGEHYTAVDWKRDRSKSQKRKEQDPFTPPPRKEAKSKGRSQTTPALPPSPRLPPPPAPPGGVESNAATVDIQQHLAAIRSYYGTAATSSLAKEIQTLEQRGESSPRLTHGHLSKLGKAQKQVELCKQEVQKVDKDWQAFALKAKNSMQERWAVYQRDREKAKAALVEAAENLSLLRTQVKHVASALRTNISVEDEGDAIPTLEEMQKMLGKIEESELIDDDEMQEEMEEEMIADKTAEPAVALRAFRRAIPRPGKATSAASPPKGVRQTHLKQAVEKKEKGEKADVDPAEAK</sequence>